<feature type="region of interest" description="Disordered" evidence="2">
    <location>
        <begin position="189"/>
        <end position="257"/>
    </location>
</feature>
<evidence type="ECO:0000256" key="2">
    <source>
        <dbReference type="SAM" id="MobiDB-lite"/>
    </source>
</evidence>
<evidence type="ECO:0000313" key="4">
    <source>
        <dbReference type="Proteomes" id="UP001500221"/>
    </source>
</evidence>
<proteinExistence type="predicted"/>
<keyword evidence="4" id="KW-1185">Reference proteome</keyword>
<feature type="coiled-coil region" evidence="1">
    <location>
        <begin position="122"/>
        <end position="153"/>
    </location>
</feature>
<evidence type="ECO:0000256" key="1">
    <source>
        <dbReference type="SAM" id="Coils"/>
    </source>
</evidence>
<dbReference type="EMBL" id="BAABKG010000002">
    <property type="protein sequence ID" value="GAA5148251.1"/>
    <property type="molecule type" value="Genomic_DNA"/>
</dbReference>
<evidence type="ECO:0008006" key="5">
    <source>
        <dbReference type="Google" id="ProtNLM"/>
    </source>
</evidence>
<dbReference type="SUPFAM" id="SSF75011">
    <property type="entry name" value="3-carboxy-cis,cis-mucoante lactonizing enzyme"/>
    <property type="match status" value="1"/>
</dbReference>
<dbReference type="RefSeq" id="WP_345458184.1">
    <property type="nucleotide sequence ID" value="NZ_BAABKG010000002.1"/>
</dbReference>
<reference evidence="4" key="1">
    <citation type="journal article" date="2019" name="Int. J. Syst. Evol. Microbiol.">
        <title>The Global Catalogue of Microorganisms (GCM) 10K type strain sequencing project: providing services to taxonomists for standard genome sequencing and annotation.</title>
        <authorList>
            <consortium name="The Broad Institute Genomics Platform"/>
            <consortium name="The Broad Institute Genome Sequencing Center for Infectious Disease"/>
            <person name="Wu L."/>
            <person name="Ma J."/>
        </authorList>
    </citation>
    <scope>NUCLEOTIDE SEQUENCE [LARGE SCALE GENOMIC DNA]</scope>
    <source>
        <strain evidence="4">JCM 18459</strain>
    </source>
</reference>
<evidence type="ECO:0000313" key="3">
    <source>
        <dbReference type="EMBL" id="GAA5148251.1"/>
    </source>
</evidence>
<protein>
    <recommendedName>
        <fullName evidence="5">WXG100 family type VII secretion target</fullName>
    </recommendedName>
</protein>
<accession>A0ABP9PKN9</accession>
<dbReference type="Proteomes" id="UP001500221">
    <property type="component" value="Unassembled WGS sequence"/>
</dbReference>
<name>A0ABP9PKN9_9ACTN</name>
<comment type="caution">
    <text evidence="3">The sequence shown here is derived from an EMBL/GenBank/DDBJ whole genome shotgun (WGS) entry which is preliminary data.</text>
</comment>
<sequence length="544" mass="59371">MDPETIYAKIASGDPMRFTTLAEQTGDCSRSIDRDARAIVKAASSPSENGSWTGKARMSFEEKGLEAYLGAALSSLRLIRVSNVLDFLGDFYRGTQQQAELIITQWRQLPDDRSWFVKQIDRATFVNALDQLKAQYEEQLRKAVSEYLKVDEDFRNWVKQGAILDYVFYLEYDVLPAVRIPDTYINGKGGSWTPQGLTSDKNGNFLTTSYGESNGKPDGQSQMTIINGKTGEPSEPVPLRSDDGRSSPDHAGGTVVDGDKVYVVGGKTLHVYNLSDIREASRTGEPAVAIKSSEIPGSAYVTVSDDGQVYVGEDDKNAVWPIDVADDGSVSYDEDDYLSTPGHVNGLEINNGVFTYSTQQGRDNPAELVRVLPGEDPSDYHTISTDEIPNMSQNLTRVGDRVYGMSESGSALYDQPKEAGDSPLDLWGTTHIFEVPNSGAGYQVHTESLREGMRELRAAKAGLEGERNKIQGFDLPAPAVGDVDGGPAFASQLAKYFNDTLESTKAATYATDVSAEGLSTVADTYDDTDDSARERFRSAMDGML</sequence>
<keyword evidence="1" id="KW-0175">Coiled coil</keyword>
<gene>
    <name evidence="3" type="ORF">GCM10023340_21870</name>
</gene>
<organism evidence="3 4">
    <name type="scientific">Nocardioides marinquilinus</name>
    <dbReference type="NCBI Taxonomy" id="1210400"/>
    <lineage>
        <taxon>Bacteria</taxon>
        <taxon>Bacillati</taxon>
        <taxon>Actinomycetota</taxon>
        <taxon>Actinomycetes</taxon>
        <taxon>Propionibacteriales</taxon>
        <taxon>Nocardioidaceae</taxon>
        <taxon>Nocardioides</taxon>
    </lineage>
</organism>
<feature type="compositionally biased region" description="Polar residues" evidence="2">
    <location>
        <begin position="192"/>
        <end position="212"/>
    </location>
</feature>